<evidence type="ECO:0000259" key="1">
    <source>
        <dbReference type="Pfam" id="PF08241"/>
    </source>
</evidence>
<dbReference type="InterPro" id="IPR029063">
    <property type="entry name" value="SAM-dependent_MTases_sf"/>
</dbReference>
<dbReference type="Proteomes" id="UP001315967">
    <property type="component" value="Chromosome"/>
</dbReference>
<feature type="domain" description="Methyltransferase type 11" evidence="1">
    <location>
        <begin position="63"/>
        <end position="157"/>
    </location>
</feature>
<keyword evidence="3" id="KW-1185">Reference proteome</keyword>
<dbReference type="Pfam" id="PF08241">
    <property type="entry name" value="Methyltransf_11"/>
    <property type="match status" value="1"/>
</dbReference>
<dbReference type="CDD" id="cd02440">
    <property type="entry name" value="AdoMet_MTases"/>
    <property type="match status" value="1"/>
</dbReference>
<dbReference type="GO" id="GO:0032259">
    <property type="term" value="P:methylation"/>
    <property type="evidence" value="ECO:0007669"/>
    <property type="project" value="UniProtKB-KW"/>
</dbReference>
<dbReference type="GO" id="GO:0008168">
    <property type="term" value="F:methyltransferase activity"/>
    <property type="evidence" value="ECO:0007669"/>
    <property type="project" value="UniProtKB-KW"/>
</dbReference>
<accession>A0ABY5P3B7</accession>
<proteinExistence type="predicted"/>
<dbReference type="Gene3D" id="3.40.50.150">
    <property type="entry name" value="Vaccinia Virus protein VP39"/>
    <property type="match status" value="1"/>
</dbReference>
<evidence type="ECO:0000313" key="2">
    <source>
        <dbReference type="EMBL" id="UUX33212.1"/>
    </source>
</evidence>
<name>A0ABY5P3B7_9LACT</name>
<dbReference type="SUPFAM" id="SSF53335">
    <property type="entry name" value="S-adenosyl-L-methionine-dependent methyltransferases"/>
    <property type="match status" value="1"/>
</dbReference>
<dbReference type="EMBL" id="CP102453">
    <property type="protein sequence ID" value="UUX33212.1"/>
    <property type="molecule type" value="Genomic_DNA"/>
</dbReference>
<dbReference type="InterPro" id="IPR013216">
    <property type="entry name" value="Methyltransf_11"/>
</dbReference>
<evidence type="ECO:0000313" key="3">
    <source>
        <dbReference type="Proteomes" id="UP001315967"/>
    </source>
</evidence>
<gene>
    <name evidence="2" type="ORF">NRE15_09895</name>
</gene>
<keyword evidence="2" id="KW-0489">Methyltransferase</keyword>
<organism evidence="2 3">
    <name type="scientific">Fundicoccus culcitae</name>
    <dbReference type="NCBI Taxonomy" id="2969821"/>
    <lineage>
        <taxon>Bacteria</taxon>
        <taxon>Bacillati</taxon>
        <taxon>Bacillota</taxon>
        <taxon>Bacilli</taxon>
        <taxon>Lactobacillales</taxon>
        <taxon>Aerococcaceae</taxon>
        <taxon>Fundicoccus</taxon>
    </lineage>
</organism>
<protein>
    <submittedName>
        <fullName evidence="2">Class I SAM-dependent methyltransferase</fullName>
    </submittedName>
</protein>
<sequence length="251" mass="28178">MDYTKINAKTIDQWVEEGWQWGIPLSHEAFVAAKEGDWEMLLTPTKPVPKAWYPDLKGKKVLGLASGGGQQMPIFTALGAECTVLDYSSKQIESEKLVAEREGYTIELLQADMTQPLPFADGTFDMIFHPVSNVYIEDVLPVWMECYRVLKPSGRLLAGLDNGFNFLFDEGDESTIKYALPFNPLKNPEHLEALEKSNSGVQFSHTIEEQIRGQLQAGFRLLDVYEDTNGEGFLHEQGVPTFWATLAVKEA</sequence>
<keyword evidence="2" id="KW-0808">Transferase</keyword>
<reference evidence="2 3" key="1">
    <citation type="submission" date="2022-08" db="EMBL/GenBank/DDBJ databases">
        <title>Aerococcaceae sp. nov isolated from spoiled eye mask.</title>
        <authorList>
            <person name="Zhou G."/>
            <person name="Xie X.-B."/>
            <person name="Shi Q.-S."/>
            <person name="Wang Y.-S."/>
            <person name="Wen X."/>
            <person name="Peng H."/>
            <person name="Yang X.-J."/>
            <person name="Tao H.-B."/>
            <person name="Huang X.-M."/>
        </authorList>
    </citation>
    <scope>NUCLEOTIDE SEQUENCE [LARGE SCALE GENOMIC DNA]</scope>
    <source>
        <strain evidence="3">DM20194951</strain>
    </source>
</reference>
<dbReference type="RefSeq" id="WP_313792715.1">
    <property type="nucleotide sequence ID" value="NZ_CP102453.1"/>
</dbReference>